<reference evidence="1" key="2">
    <citation type="journal article" date="2015" name="Data Brief">
        <title>Shoot transcriptome of the giant reed, Arundo donax.</title>
        <authorList>
            <person name="Barrero R.A."/>
            <person name="Guerrero F.D."/>
            <person name="Moolhuijzen P."/>
            <person name="Goolsby J.A."/>
            <person name="Tidwell J."/>
            <person name="Bellgard S.E."/>
            <person name="Bellgard M.I."/>
        </authorList>
    </citation>
    <scope>NUCLEOTIDE SEQUENCE</scope>
    <source>
        <tissue evidence="1">Shoot tissue taken approximately 20 cm above the soil surface</tissue>
    </source>
</reference>
<name>A0A0A9FMJ5_ARUDO</name>
<reference evidence="1" key="1">
    <citation type="submission" date="2014-09" db="EMBL/GenBank/DDBJ databases">
        <authorList>
            <person name="Magalhaes I.L.F."/>
            <person name="Oliveira U."/>
            <person name="Santos F.R."/>
            <person name="Vidigal T.H.D.A."/>
            <person name="Brescovit A.D."/>
            <person name="Santos A.J."/>
        </authorList>
    </citation>
    <scope>NUCLEOTIDE SEQUENCE</scope>
    <source>
        <tissue evidence="1">Shoot tissue taken approximately 20 cm above the soil surface</tissue>
    </source>
</reference>
<protein>
    <submittedName>
        <fullName evidence="1">Uncharacterized protein</fullName>
    </submittedName>
</protein>
<proteinExistence type="predicted"/>
<evidence type="ECO:0000313" key="1">
    <source>
        <dbReference type="EMBL" id="JAE11381.1"/>
    </source>
</evidence>
<dbReference type="EMBL" id="GBRH01186515">
    <property type="protein sequence ID" value="JAE11381.1"/>
    <property type="molecule type" value="Transcribed_RNA"/>
</dbReference>
<accession>A0A0A9FMJ5</accession>
<sequence>MGATNDVPKKINLLKLKNILSSSSLYLRTTSEAQRCTSLQSPPT</sequence>
<dbReference type="AlphaFoldDB" id="A0A0A9FMJ5"/>
<organism evidence="1">
    <name type="scientific">Arundo donax</name>
    <name type="common">Giant reed</name>
    <name type="synonym">Donax arundinaceus</name>
    <dbReference type="NCBI Taxonomy" id="35708"/>
    <lineage>
        <taxon>Eukaryota</taxon>
        <taxon>Viridiplantae</taxon>
        <taxon>Streptophyta</taxon>
        <taxon>Embryophyta</taxon>
        <taxon>Tracheophyta</taxon>
        <taxon>Spermatophyta</taxon>
        <taxon>Magnoliopsida</taxon>
        <taxon>Liliopsida</taxon>
        <taxon>Poales</taxon>
        <taxon>Poaceae</taxon>
        <taxon>PACMAD clade</taxon>
        <taxon>Arundinoideae</taxon>
        <taxon>Arundineae</taxon>
        <taxon>Arundo</taxon>
    </lineage>
</organism>